<evidence type="ECO:0000256" key="13">
    <source>
        <dbReference type="PIRSR" id="PIRSR604385-2"/>
    </source>
</evidence>
<evidence type="ECO:0000256" key="1">
    <source>
        <dbReference type="ARBA" id="ARBA00001946"/>
    </source>
</evidence>
<evidence type="ECO:0000256" key="2">
    <source>
        <dbReference type="ARBA" id="ARBA00007482"/>
    </source>
</evidence>
<dbReference type="EMBL" id="JACHHZ010000005">
    <property type="protein sequence ID" value="MBB6095249.1"/>
    <property type="molecule type" value="Genomic_DNA"/>
</dbReference>
<dbReference type="PANTHER" id="PTHR11839">
    <property type="entry name" value="UDP/ADP-SUGAR PYROPHOSPHATASE"/>
    <property type="match status" value="1"/>
</dbReference>
<comment type="cofactor">
    <cofactor evidence="1 13">
        <name>Mg(2+)</name>
        <dbReference type="ChEBI" id="CHEBI:18420"/>
    </cofactor>
</comment>
<dbReference type="Gene3D" id="3.90.79.10">
    <property type="entry name" value="Nucleoside Triphosphate Pyrophosphohydrolase"/>
    <property type="match status" value="1"/>
</dbReference>
<dbReference type="Proteomes" id="UP000588068">
    <property type="component" value="Unassembled WGS sequence"/>
</dbReference>
<dbReference type="SUPFAM" id="SSF55811">
    <property type="entry name" value="Nudix"/>
    <property type="match status" value="1"/>
</dbReference>
<keyword evidence="7 13" id="KW-0460">Magnesium</keyword>
<name>A0A841HSG9_9GAMM</name>
<comment type="function">
    <text evidence="8">Acts on ADP-mannose and ADP-glucose as well as ADP-ribose. Prevents glycogen biosynthesis. The reaction catalyzed by this enzyme is a limiting step of the gluconeogenic process.</text>
</comment>
<evidence type="ECO:0000256" key="11">
    <source>
        <dbReference type="ARBA" id="ARBA00033056"/>
    </source>
</evidence>
<dbReference type="GO" id="GO:0047631">
    <property type="term" value="F:ADP-ribose diphosphatase activity"/>
    <property type="evidence" value="ECO:0007669"/>
    <property type="project" value="UniProtKB-EC"/>
</dbReference>
<feature type="binding site" evidence="13">
    <location>
        <position position="110"/>
    </location>
    <ligand>
        <name>Mg(2+)</name>
        <dbReference type="ChEBI" id="CHEBI:18420"/>
        <label>1</label>
    </ligand>
</feature>
<dbReference type="NCBIfam" id="TIGR00052">
    <property type="entry name" value="nudix-type nucleoside diphosphatase, YffH/AdpP family"/>
    <property type="match status" value="1"/>
</dbReference>
<dbReference type="InterPro" id="IPR004385">
    <property type="entry name" value="NDP_pyrophosphatase"/>
</dbReference>
<dbReference type="PANTHER" id="PTHR11839:SF5">
    <property type="entry name" value="ADP-RIBOSE PYROPHOSPHATASE"/>
    <property type="match status" value="1"/>
</dbReference>
<keyword evidence="17" id="KW-1185">Reference proteome</keyword>
<evidence type="ECO:0000256" key="5">
    <source>
        <dbReference type="ARBA" id="ARBA00022723"/>
    </source>
</evidence>
<gene>
    <name evidence="16" type="ORF">HNQ60_004139</name>
</gene>
<evidence type="ECO:0000256" key="14">
    <source>
        <dbReference type="PIRSR" id="PIRSR604385-3"/>
    </source>
</evidence>
<dbReference type="AlphaFoldDB" id="A0A841HSG9"/>
<dbReference type="PROSITE" id="PS00893">
    <property type="entry name" value="NUDIX_BOX"/>
    <property type="match status" value="1"/>
</dbReference>
<keyword evidence="5 13" id="KW-0479">Metal-binding</keyword>
<comment type="catalytic activity">
    <reaction evidence="12">
        <text>ADP-D-ribose + H2O = D-ribose 5-phosphate + AMP + 2 H(+)</text>
        <dbReference type="Rhea" id="RHEA:10412"/>
        <dbReference type="ChEBI" id="CHEBI:15377"/>
        <dbReference type="ChEBI" id="CHEBI:15378"/>
        <dbReference type="ChEBI" id="CHEBI:57967"/>
        <dbReference type="ChEBI" id="CHEBI:78346"/>
        <dbReference type="ChEBI" id="CHEBI:456215"/>
        <dbReference type="EC" id="3.6.1.13"/>
    </reaction>
</comment>
<organism evidence="16 17">
    <name type="scientific">Povalibacter uvarum</name>
    <dbReference type="NCBI Taxonomy" id="732238"/>
    <lineage>
        <taxon>Bacteria</taxon>
        <taxon>Pseudomonadati</taxon>
        <taxon>Pseudomonadota</taxon>
        <taxon>Gammaproteobacteria</taxon>
        <taxon>Steroidobacterales</taxon>
        <taxon>Steroidobacteraceae</taxon>
        <taxon>Povalibacter</taxon>
    </lineage>
</organism>
<evidence type="ECO:0000256" key="10">
    <source>
        <dbReference type="ARBA" id="ARBA00030308"/>
    </source>
</evidence>
<dbReference type="InterPro" id="IPR020084">
    <property type="entry name" value="NUDIX_hydrolase_CS"/>
</dbReference>
<comment type="caution">
    <text evidence="16">The sequence shown here is derived from an EMBL/GenBank/DDBJ whole genome shotgun (WGS) entry which is preliminary data.</text>
</comment>
<proteinExistence type="inferred from homology"/>
<evidence type="ECO:0000256" key="4">
    <source>
        <dbReference type="ARBA" id="ARBA00013297"/>
    </source>
</evidence>
<feature type="binding site" evidence="13">
    <location>
        <position position="94"/>
    </location>
    <ligand>
        <name>Mg(2+)</name>
        <dbReference type="ChEBI" id="CHEBI:18420"/>
        <label>1</label>
    </ligand>
</feature>
<keyword evidence="6 16" id="KW-0378">Hydrolase</keyword>
<dbReference type="GO" id="GO:0019693">
    <property type="term" value="P:ribose phosphate metabolic process"/>
    <property type="evidence" value="ECO:0007669"/>
    <property type="project" value="TreeGrafter"/>
</dbReference>
<dbReference type="InterPro" id="IPR015797">
    <property type="entry name" value="NUDIX_hydrolase-like_dom_sf"/>
</dbReference>
<dbReference type="GO" id="GO:0006753">
    <property type="term" value="P:nucleoside phosphate metabolic process"/>
    <property type="evidence" value="ECO:0007669"/>
    <property type="project" value="TreeGrafter"/>
</dbReference>
<sequence>MSKMSSVSDESKLTATIVSSTRLSSGFIKLDRVEFDTAKHAGGRQRVTREITDRGHAVGVLGYDPDRDEVVLINEFRPGCLVAGDPAYTDSVVAGGMSADESPLEAAVREMQEETGLELYDPVLAHPGAYVSSGGSTERMAIVVGFVDTNGAGGVHGNAEESEDILTVVVPWQKFMLRVRDAQITDLKTLVAAYWLAEHRDRLRAQRRTHR</sequence>
<feature type="binding site" evidence="13">
    <location>
        <position position="114"/>
    </location>
    <ligand>
        <name>Mg(2+)</name>
        <dbReference type="ChEBI" id="CHEBI:18420"/>
        <label>1</label>
    </ligand>
</feature>
<evidence type="ECO:0000259" key="15">
    <source>
        <dbReference type="PROSITE" id="PS51462"/>
    </source>
</evidence>
<evidence type="ECO:0000256" key="3">
    <source>
        <dbReference type="ARBA" id="ARBA00012453"/>
    </source>
</evidence>
<dbReference type="GO" id="GO:0005829">
    <property type="term" value="C:cytosol"/>
    <property type="evidence" value="ECO:0007669"/>
    <property type="project" value="TreeGrafter"/>
</dbReference>
<dbReference type="GO" id="GO:0046872">
    <property type="term" value="F:metal ion binding"/>
    <property type="evidence" value="ECO:0007669"/>
    <property type="project" value="UniProtKB-KW"/>
</dbReference>
<evidence type="ECO:0000256" key="12">
    <source>
        <dbReference type="ARBA" id="ARBA00049546"/>
    </source>
</evidence>
<evidence type="ECO:0000256" key="6">
    <source>
        <dbReference type="ARBA" id="ARBA00022801"/>
    </source>
</evidence>
<dbReference type="PROSITE" id="PS51462">
    <property type="entry name" value="NUDIX"/>
    <property type="match status" value="1"/>
</dbReference>
<evidence type="ECO:0000256" key="9">
    <source>
        <dbReference type="ARBA" id="ARBA00030162"/>
    </source>
</evidence>
<dbReference type="InterPro" id="IPR000086">
    <property type="entry name" value="NUDIX_hydrolase_dom"/>
</dbReference>
<dbReference type="Pfam" id="PF00293">
    <property type="entry name" value="NUDIX"/>
    <property type="match status" value="1"/>
</dbReference>
<evidence type="ECO:0000313" key="17">
    <source>
        <dbReference type="Proteomes" id="UP000588068"/>
    </source>
</evidence>
<dbReference type="GO" id="GO:0019144">
    <property type="term" value="F:ADP-sugar diphosphatase activity"/>
    <property type="evidence" value="ECO:0007669"/>
    <property type="project" value="TreeGrafter"/>
</dbReference>
<evidence type="ECO:0000256" key="8">
    <source>
        <dbReference type="ARBA" id="ARBA00025164"/>
    </source>
</evidence>
<accession>A0A841HSG9</accession>
<evidence type="ECO:0000256" key="7">
    <source>
        <dbReference type="ARBA" id="ARBA00022842"/>
    </source>
</evidence>
<dbReference type="EC" id="3.6.1.13" evidence="3"/>
<feature type="short sequence motif" description="Nudix box" evidence="14">
    <location>
        <begin position="95"/>
        <end position="117"/>
    </location>
</feature>
<protein>
    <recommendedName>
        <fullName evidence="4">ADP-ribose pyrophosphatase</fullName>
        <ecNumber evidence="3">3.6.1.13</ecNumber>
    </recommendedName>
    <alternativeName>
        <fullName evidence="9">ADP-ribose diphosphatase</fullName>
    </alternativeName>
    <alternativeName>
        <fullName evidence="11">ADP-ribose phosphohydrolase</fullName>
    </alternativeName>
    <alternativeName>
        <fullName evidence="10">Adenosine diphosphoribose pyrophosphatase</fullName>
    </alternativeName>
</protein>
<feature type="binding site" evidence="13">
    <location>
        <position position="163"/>
    </location>
    <ligand>
        <name>Mg(2+)</name>
        <dbReference type="ChEBI" id="CHEBI:18420"/>
        <label>1</label>
    </ligand>
</feature>
<feature type="domain" description="Nudix hydrolase" evidence="15">
    <location>
        <begin position="53"/>
        <end position="192"/>
    </location>
</feature>
<evidence type="ECO:0000313" key="16">
    <source>
        <dbReference type="EMBL" id="MBB6095249.1"/>
    </source>
</evidence>
<reference evidence="16 17" key="1">
    <citation type="submission" date="2020-08" db="EMBL/GenBank/DDBJ databases">
        <title>Genomic Encyclopedia of Type Strains, Phase IV (KMG-IV): sequencing the most valuable type-strain genomes for metagenomic binning, comparative biology and taxonomic classification.</title>
        <authorList>
            <person name="Goeker M."/>
        </authorList>
    </citation>
    <scope>NUCLEOTIDE SEQUENCE [LARGE SCALE GENOMIC DNA]</scope>
    <source>
        <strain evidence="16 17">DSM 26723</strain>
    </source>
</reference>
<comment type="similarity">
    <text evidence="2">Belongs to the Nudix hydrolase family. NudF subfamily.</text>
</comment>